<accession>A0ABT8KGZ7</accession>
<proteinExistence type="predicted"/>
<keyword evidence="2" id="KW-1133">Transmembrane helix</keyword>
<sequence length="305" mass="35388">MSKNKNYFEFIESYLDDDMSQTEKFEFENALQKDPLLKNEFEFQQDIIQSIKDYRVAELKSRLDAIEVGTGGTFSFLKIGSAVVVAALIGWGIYYFNNNAPIEENTTIAKNTENTEQETSTDKPVEHTPTEEVTETSEASINEVETAKDDQKPESTAENDQVEDATENSPIEEDKNKEEEVVITLPEVVEEFDDYENKQTADGITIPESHLEKVTDTFLPKTEVEELDDNRYAFHYQFYNNKLYLYGEFENKYEILELNTPSGISLYMFYKDNFYHIKQSQEKVTPLVELKDKNLIESLRIIRQK</sequence>
<feature type="compositionally biased region" description="Basic and acidic residues" evidence="1">
    <location>
        <begin position="145"/>
        <end position="155"/>
    </location>
</feature>
<feature type="compositionally biased region" description="Basic and acidic residues" evidence="1">
    <location>
        <begin position="120"/>
        <end position="130"/>
    </location>
</feature>
<feature type="region of interest" description="Disordered" evidence="1">
    <location>
        <begin position="113"/>
        <end position="179"/>
    </location>
</feature>
<evidence type="ECO:0008006" key="5">
    <source>
        <dbReference type="Google" id="ProtNLM"/>
    </source>
</evidence>
<evidence type="ECO:0000256" key="2">
    <source>
        <dbReference type="SAM" id="Phobius"/>
    </source>
</evidence>
<dbReference type="Proteomes" id="UP001172082">
    <property type="component" value="Unassembled WGS sequence"/>
</dbReference>
<feature type="transmembrane region" description="Helical" evidence="2">
    <location>
        <begin position="76"/>
        <end position="96"/>
    </location>
</feature>
<evidence type="ECO:0000256" key="1">
    <source>
        <dbReference type="SAM" id="MobiDB-lite"/>
    </source>
</evidence>
<comment type="caution">
    <text evidence="3">The sequence shown here is derived from an EMBL/GenBank/DDBJ whole genome shotgun (WGS) entry which is preliminary data.</text>
</comment>
<name>A0ABT8KGZ7_9BACT</name>
<gene>
    <name evidence="3" type="ORF">QQ008_01425</name>
</gene>
<dbReference type="EMBL" id="JAUJEA010000001">
    <property type="protein sequence ID" value="MDN5199990.1"/>
    <property type="molecule type" value="Genomic_DNA"/>
</dbReference>
<keyword evidence="2" id="KW-0472">Membrane</keyword>
<keyword evidence="2" id="KW-0812">Transmembrane</keyword>
<keyword evidence="4" id="KW-1185">Reference proteome</keyword>
<dbReference type="RefSeq" id="WP_346750018.1">
    <property type="nucleotide sequence ID" value="NZ_JAUJEA010000001.1"/>
</dbReference>
<protein>
    <recommendedName>
        <fullName evidence="5">Anti-sigma factor</fullName>
    </recommendedName>
</protein>
<evidence type="ECO:0000313" key="4">
    <source>
        <dbReference type="Proteomes" id="UP001172082"/>
    </source>
</evidence>
<evidence type="ECO:0000313" key="3">
    <source>
        <dbReference type="EMBL" id="MDN5199990.1"/>
    </source>
</evidence>
<organism evidence="3 4">
    <name type="scientific">Splendidivirga corallicola</name>
    <dbReference type="NCBI Taxonomy" id="3051826"/>
    <lineage>
        <taxon>Bacteria</taxon>
        <taxon>Pseudomonadati</taxon>
        <taxon>Bacteroidota</taxon>
        <taxon>Cytophagia</taxon>
        <taxon>Cytophagales</taxon>
        <taxon>Splendidivirgaceae</taxon>
        <taxon>Splendidivirga</taxon>
    </lineage>
</organism>
<reference evidence="3" key="1">
    <citation type="submission" date="2023-06" db="EMBL/GenBank/DDBJ databases">
        <title>Genomic of Parafulvivirga corallium.</title>
        <authorList>
            <person name="Wang G."/>
        </authorList>
    </citation>
    <scope>NUCLEOTIDE SEQUENCE</scope>
    <source>
        <strain evidence="3">BMA10</strain>
    </source>
</reference>